<dbReference type="Proteomes" id="UP000030111">
    <property type="component" value="Unassembled WGS sequence"/>
</dbReference>
<gene>
    <name evidence="2" type="ORF">Q766_10125</name>
</gene>
<dbReference type="OrthoDB" id="926208at2"/>
<dbReference type="AlphaFoldDB" id="A0A0A2MK04"/>
<feature type="signal peptide" evidence="1">
    <location>
        <begin position="1"/>
        <end position="17"/>
    </location>
</feature>
<dbReference type="EMBL" id="JRLY01000007">
    <property type="protein sequence ID" value="KGO92972.1"/>
    <property type="molecule type" value="Genomic_DNA"/>
</dbReference>
<protein>
    <recommendedName>
        <fullName evidence="4">DUF4412 domain-containing protein</fullName>
    </recommendedName>
</protein>
<evidence type="ECO:0000256" key="1">
    <source>
        <dbReference type="SAM" id="SignalP"/>
    </source>
</evidence>
<evidence type="ECO:0000313" key="2">
    <source>
        <dbReference type="EMBL" id="KGO92972.1"/>
    </source>
</evidence>
<accession>A0A0A2MK04</accession>
<keyword evidence="3" id="KW-1185">Reference proteome</keyword>
<dbReference type="eggNOG" id="ENOG502ZQQJ">
    <property type="taxonomic scope" value="Bacteria"/>
</dbReference>
<feature type="chain" id="PRO_5001992313" description="DUF4412 domain-containing protein" evidence="1">
    <location>
        <begin position="18"/>
        <end position="374"/>
    </location>
</feature>
<comment type="caution">
    <text evidence="2">The sequence shown here is derived from an EMBL/GenBank/DDBJ whole genome shotgun (WGS) entry which is preliminary data.</text>
</comment>
<keyword evidence="1" id="KW-0732">Signal</keyword>
<evidence type="ECO:0000313" key="3">
    <source>
        <dbReference type="Proteomes" id="UP000030111"/>
    </source>
</evidence>
<evidence type="ECO:0008006" key="4">
    <source>
        <dbReference type="Google" id="ProtNLM"/>
    </source>
</evidence>
<reference evidence="2 3" key="1">
    <citation type="submission" date="2013-09" db="EMBL/GenBank/DDBJ databases">
        <authorList>
            <person name="Zeng Z."/>
            <person name="Chen C."/>
        </authorList>
    </citation>
    <scope>NUCLEOTIDE SEQUENCE [LARGE SCALE GENOMIC DNA]</scope>
    <source>
        <strain evidence="2 3">WB 4.1-42</strain>
    </source>
</reference>
<dbReference type="RefSeq" id="WP_026992997.1">
    <property type="nucleotide sequence ID" value="NZ_JRLY01000007.1"/>
</dbReference>
<dbReference type="STRING" id="1121898.GCA_000422725_02664"/>
<sequence>MNRILLICLLFSGFCFAQKATVADLEIKLEPGATEELMYGFAAGDRVIFNITPNGAPVSEITVMQYPDVVKYRGQEIKKEEKNEFTVTDKSVFVFKFTNKAKGKRSCKVMLQRVAKNADTKNFNTAVKWATVQDTVYNALTKDVVAGYDTLRVQKTRRVIASEKKYEELVLDKSQRVNAKTSLGDTKAAVAFTLPVNSTSKDETKKVVAWAYWVGVGEESNEFWKQNRKLIVEGVKGVATYFTSPLGGVAAGALTSLALPVNGEDVQYALVNEFNSTLFFKDKAYKAYDDGKGIAAYKRFTDATLLQGKFYMVLANDNYIQPLDVNVKVSAIIEHIKYKDEKYMDTTITPRYEKKIVREPQIVTTKIPVTFDYK</sequence>
<organism evidence="2 3">
    <name type="scientific">Flavobacterium subsaxonicum WB 4.1-42 = DSM 21790</name>
    <dbReference type="NCBI Taxonomy" id="1121898"/>
    <lineage>
        <taxon>Bacteria</taxon>
        <taxon>Pseudomonadati</taxon>
        <taxon>Bacteroidota</taxon>
        <taxon>Flavobacteriia</taxon>
        <taxon>Flavobacteriales</taxon>
        <taxon>Flavobacteriaceae</taxon>
        <taxon>Flavobacterium</taxon>
    </lineage>
</organism>
<name>A0A0A2MK04_9FLAO</name>
<proteinExistence type="predicted"/>